<comment type="subunit">
    <text evidence="2">Heterodimer of SbcC and SbcD.</text>
</comment>
<gene>
    <name evidence="6" type="ORF">GGQ92_000363</name>
</gene>
<feature type="coiled-coil region" evidence="4">
    <location>
        <begin position="446"/>
        <end position="494"/>
    </location>
</feature>
<reference evidence="6 7" key="1">
    <citation type="submission" date="2020-08" db="EMBL/GenBank/DDBJ databases">
        <title>Genomic Encyclopedia of Type Strains, Phase IV (KMG-IV): sequencing the most valuable type-strain genomes for metagenomic binning, comparative biology and taxonomic classification.</title>
        <authorList>
            <person name="Goeker M."/>
        </authorList>
    </citation>
    <scope>NUCLEOTIDE SEQUENCE [LARGE SCALE GENOMIC DNA]</scope>
    <source>
        <strain evidence="6 7">DSM 11805</strain>
    </source>
</reference>
<dbReference type="InterPro" id="IPR027417">
    <property type="entry name" value="P-loop_NTPase"/>
</dbReference>
<dbReference type="GO" id="GO:0006302">
    <property type="term" value="P:double-strand break repair"/>
    <property type="evidence" value="ECO:0007669"/>
    <property type="project" value="InterPro"/>
</dbReference>
<dbReference type="PANTHER" id="PTHR32114">
    <property type="entry name" value="ABC TRANSPORTER ABCH.3"/>
    <property type="match status" value="1"/>
</dbReference>
<dbReference type="GO" id="GO:0016887">
    <property type="term" value="F:ATP hydrolysis activity"/>
    <property type="evidence" value="ECO:0007669"/>
    <property type="project" value="InterPro"/>
</dbReference>
<feature type="coiled-coil region" evidence="4">
    <location>
        <begin position="337"/>
        <end position="415"/>
    </location>
</feature>
<accession>A0A841RJC9</accession>
<keyword evidence="4" id="KW-0175">Coiled coil</keyword>
<dbReference type="Pfam" id="PF13476">
    <property type="entry name" value="AAA_23"/>
    <property type="match status" value="1"/>
</dbReference>
<evidence type="ECO:0000313" key="6">
    <source>
        <dbReference type="EMBL" id="MBB6511596.1"/>
    </source>
</evidence>
<proteinExistence type="inferred from homology"/>
<evidence type="ECO:0000259" key="5">
    <source>
        <dbReference type="Pfam" id="PF13476"/>
    </source>
</evidence>
<evidence type="ECO:0000256" key="2">
    <source>
        <dbReference type="ARBA" id="ARBA00011322"/>
    </source>
</evidence>
<dbReference type="RefSeq" id="WP_184243966.1">
    <property type="nucleotide sequence ID" value="NZ_BAAACU010000022.1"/>
</dbReference>
<feature type="coiled-coil region" evidence="4">
    <location>
        <begin position="531"/>
        <end position="565"/>
    </location>
</feature>
<keyword evidence="7" id="KW-1185">Reference proteome</keyword>
<evidence type="ECO:0000256" key="4">
    <source>
        <dbReference type="SAM" id="Coils"/>
    </source>
</evidence>
<organism evidence="6 7">
    <name type="scientific">Gracilibacillus halotolerans</name>
    <dbReference type="NCBI Taxonomy" id="74386"/>
    <lineage>
        <taxon>Bacteria</taxon>
        <taxon>Bacillati</taxon>
        <taxon>Bacillota</taxon>
        <taxon>Bacilli</taxon>
        <taxon>Bacillales</taxon>
        <taxon>Bacillaceae</taxon>
        <taxon>Gracilibacillus</taxon>
    </lineage>
</organism>
<feature type="coiled-coil region" evidence="4">
    <location>
        <begin position="190"/>
        <end position="269"/>
    </location>
</feature>
<dbReference type="GO" id="GO:0004527">
    <property type="term" value="F:exonuclease activity"/>
    <property type="evidence" value="ECO:0007669"/>
    <property type="project" value="UniProtKB-KW"/>
</dbReference>
<keyword evidence="6" id="KW-0378">Hydrolase</keyword>
<sequence>MRVLKLEMNAFGSYRKRQVIDFTELEEESIFLITGPTGAGKTTIFDAICYGLYGKASGSERDQEAFRSHFSSADDYTYVQLTFSLKGKDYKIERSPKQWKKKTRGEGYTEEPASAAFYTQTHDQSWNLEATKINEVNEAIEHLIGLDYEQFKKMIMIPQGEFRKLISENSREREEVLQKIFHTSFYRKITERLKEQSTALKNDIQLLENEIIQEYEKAGLEDHENPTVEDIEAIISNQTKHKKDLEKKRQEIHQELKAQQKRYTEQQQLALYFEEYRERQLEHEKLLSQQDEYQKWVNELQLADRAEKIQPDALLYYERQKEWEEQKKATAKLFTNLEALQVDYKKAKFQYEEEIKREVVREEKKMQWQKYQEVAHQLEDYEKNRMILKQKTRSIQDKSKESEQLHDQIQQLQQKDKLRTELATNIHANTQAMESTQHELTRIRQKEEYLQDLITLKKELDSLDTSLTNEQMLLHRVQLQLEQQTEKVNTVQAQYDQNMAVALADRLIDGEHCPVCGSTHHPMKASNEHQEEYKDAQLEQEMEKLASLEQELKKREHQVTLLTEQLRVKNEFAKQMAMKITEIVLPLSLDSLQTQLKHVQFTIRELLSANTKLEEEREQMIGKQKEVKEELDKLDSLEIHYKETIQQLEQLEEEHREAEKKFFRMEAYLPKDFHSVEAFLHETESIRKQYEQLETIWLDVKAHYETIRVEYEKVNVQYEQASQYESQLYQRFYQQEQLFYSQLKDSGFGNETNFRAALINQPTRERLEKYVEQYEDSLQSVVKRIETLKEWTAGKEEPNLSSLEEQINRLEQQRDEMIRELQFIELKISDLQQNVLKIKELTITSKELSEKYYHVGELAGLAKGENSMRLSFERYVLSTFLDEILLQANIRLSQMTDHRYQLIRSQELAKRGAQSGLDLEVFDHYTGKQRSVKTLSGGEGFKASLSLALGMADIIQAHAGGIQLDMLFIDEGFGTLDERSLEQAISCLKLLQENNRVLGIISHVPRLKEEIRAKLFVESTVDGSNAYFKL</sequence>
<dbReference type="InterPro" id="IPR038729">
    <property type="entry name" value="Rad50/SbcC_AAA"/>
</dbReference>
<name>A0A841RJC9_9BACI</name>
<comment type="similarity">
    <text evidence="1">Belongs to the SMC family. SbcC subfamily.</text>
</comment>
<feature type="coiled-coil region" evidence="4">
    <location>
        <begin position="764"/>
        <end position="841"/>
    </location>
</feature>
<dbReference type="Proteomes" id="UP000572212">
    <property type="component" value="Unassembled WGS sequence"/>
</dbReference>
<protein>
    <recommendedName>
        <fullName evidence="3">Nuclease SbcCD subunit C</fullName>
    </recommendedName>
</protein>
<dbReference type="SUPFAM" id="SSF52540">
    <property type="entry name" value="P-loop containing nucleoside triphosphate hydrolases"/>
    <property type="match status" value="1"/>
</dbReference>
<keyword evidence="6" id="KW-0540">Nuclease</keyword>
<evidence type="ECO:0000313" key="7">
    <source>
        <dbReference type="Proteomes" id="UP000572212"/>
    </source>
</evidence>
<comment type="caution">
    <text evidence="6">The sequence shown here is derived from an EMBL/GenBank/DDBJ whole genome shotgun (WGS) entry which is preliminary data.</text>
</comment>
<dbReference type="PANTHER" id="PTHR32114:SF2">
    <property type="entry name" value="ABC TRANSPORTER ABCH.3"/>
    <property type="match status" value="1"/>
</dbReference>
<dbReference type="Gene3D" id="3.40.50.300">
    <property type="entry name" value="P-loop containing nucleotide triphosphate hydrolases"/>
    <property type="match status" value="2"/>
</dbReference>
<dbReference type="AlphaFoldDB" id="A0A841RJC9"/>
<dbReference type="Pfam" id="PF13558">
    <property type="entry name" value="SbcC_Walker_B"/>
    <property type="match status" value="1"/>
</dbReference>
<evidence type="ECO:0000256" key="3">
    <source>
        <dbReference type="ARBA" id="ARBA00013368"/>
    </source>
</evidence>
<keyword evidence="6" id="KW-0269">Exonuclease</keyword>
<evidence type="ECO:0000256" key="1">
    <source>
        <dbReference type="ARBA" id="ARBA00006930"/>
    </source>
</evidence>
<dbReference type="EMBL" id="JACHON010000001">
    <property type="protein sequence ID" value="MBB6511596.1"/>
    <property type="molecule type" value="Genomic_DNA"/>
</dbReference>
<feature type="coiled-coil region" evidence="4">
    <location>
        <begin position="599"/>
        <end position="668"/>
    </location>
</feature>
<feature type="domain" description="Rad50/SbcC-type AAA" evidence="5">
    <location>
        <begin position="5"/>
        <end position="257"/>
    </location>
</feature>